<reference evidence="2 3" key="1">
    <citation type="submission" date="2020-08" db="EMBL/GenBank/DDBJ databases">
        <title>Sequencing the genomes of 1000 actinobacteria strains.</title>
        <authorList>
            <person name="Klenk H.-P."/>
        </authorList>
    </citation>
    <scope>NUCLEOTIDE SEQUENCE [LARGE SCALE GENOMIC DNA]</scope>
    <source>
        <strain evidence="2 3">DSM 43023</strain>
    </source>
</reference>
<gene>
    <name evidence="2" type="ORF">FHR32_005540</name>
</gene>
<name>A0A7W7RZM7_9ACTN</name>
<keyword evidence="1" id="KW-1133">Transmembrane helix</keyword>
<feature type="transmembrane region" description="Helical" evidence="1">
    <location>
        <begin position="74"/>
        <end position="94"/>
    </location>
</feature>
<accession>A0A7W7RZM7</accession>
<evidence type="ECO:0000313" key="2">
    <source>
        <dbReference type="EMBL" id="MBB4941163.1"/>
    </source>
</evidence>
<dbReference type="EMBL" id="JACHJU010000002">
    <property type="protein sequence ID" value="MBB4941163.1"/>
    <property type="molecule type" value="Genomic_DNA"/>
</dbReference>
<comment type="caution">
    <text evidence="2">The sequence shown here is derived from an EMBL/GenBank/DDBJ whole genome shotgun (WGS) entry which is preliminary data.</text>
</comment>
<dbReference type="Proteomes" id="UP000534286">
    <property type="component" value="Unassembled WGS sequence"/>
</dbReference>
<dbReference type="InterPro" id="IPR025363">
    <property type="entry name" value="DUF4267"/>
</dbReference>
<evidence type="ECO:0000256" key="1">
    <source>
        <dbReference type="SAM" id="Phobius"/>
    </source>
</evidence>
<keyword evidence="3" id="KW-1185">Reference proteome</keyword>
<evidence type="ECO:0008006" key="4">
    <source>
        <dbReference type="Google" id="ProtNLM"/>
    </source>
</evidence>
<feature type="transmembrane region" description="Helical" evidence="1">
    <location>
        <begin position="46"/>
        <end position="67"/>
    </location>
</feature>
<dbReference type="Pfam" id="PF14087">
    <property type="entry name" value="DUF4267"/>
    <property type="match status" value="1"/>
</dbReference>
<dbReference type="RefSeq" id="WP_184757304.1">
    <property type="nucleotide sequence ID" value="NZ_BAABEK010000051.1"/>
</dbReference>
<organism evidence="2 3">
    <name type="scientific">Streptosporangium album</name>
    <dbReference type="NCBI Taxonomy" id="47479"/>
    <lineage>
        <taxon>Bacteria</taxon>
        <taxon>Bacillati</taxon>
        <taxon>Actinomycetota</taxon>
        <taxon>Actinomycetes</taxon>
        <taxon>Streptosporangiales</taxon>
        <taxon>Streptosporangiaceae</taxon>
        <taxon>Streptosporangium</taxon>
    </lineage>
</organism>
<feature type="transmembrane region" description="Helical" evidence="1">
    <location>
        <begin position="100"/>
        <end position="121"/>
    </location>
</feature>
<dbReference type="AlphaFoldDB" id="A0A7W7RZM7"/>
<keyword evidence="1" id="KW-0812">Transmembrane</keyword>
<proteinExistence type="predicted"/>
<evidence type="ECO:0000313" key="3">
    <source>
        <dbReference type="Proteomes" id="UP000534286"/>
    </source>
</evidence>
<keyword evidence="1" id="KW-0472">Membrane</keyword>
<sequence>MKFLATALAVIGGLFIAYIGVSYLVDAQGAASGFGVLHVPAGDAGGYFAVKGVRDIGQALVILVLLLTGQHRTLGWVMLAMSFVPFGDMTIVLAQGGKVASALGIHGATALVVVLTGALLLRANPRVRSLPEVV</sequence>
<protein>
    <recommendedName>
        <fullName evidence="4">Small membrane hydrophobic protein</fullName>
    </recommendedName>
</protein>